<keyword evidence="3" id="KW-1185">Reference proteome</keyword>
<organism evidence="2 3">
    <name type="scientific">Dentiscutata erythropus</name>
    <dbReference type="NCBI Taxonomy" id="1348616"/>
    <lineage>
        <taxon>Eukaryota</taxon>
        <taxon>Fungi</taxon>
        <taxon>Fungi incertae sedis</taxon>
        <taxon>Mucoromycota</taxon>
        <taxon>Glomeromycotina</taxon>
        <taxon>Glomeromycetes</taxon>
        <taxon>Diversisporales</taxon>
        <taxon>Gigasporaceae</taxon>
        <taxon>Dentiscutata</taxon>
    </lineage>
</organism>
<evidence type="ECO:0000256" key="1">
    <source>
        <dbReference type="SAM" id="MobiDB-lite"/>
    </source>
</evidence>
<proteinExistence type="predicted"/>
<comment type="caution">
    <text evidence="2">The sequence shown here is derived from an EMBL/GenBank/DDBJ whole genome shotgun (WGS) entry which is preliminary data.</text>
</comment>
<reference evidence="2" key="1">
    <citation type="submission" date="2021-06" db="EMBL/GenBank/DDBJ databases">
        <authorList>
            <person name="Kallberg Y."/>
            <person name="Tangrot J."/>
            <person name="Rosling A."/>
        </authorList>
    </citation>
    <scope>NUCLEOTIDE SEQUENCE</scope>
    <source>
        <strain evidence="2">MA453B</strain>
    </source>
</reference>
<feature type="region of interest" description="Disordered" evidence="1">
    <location>
        <begin position="1"/>
        <end position="23"/>
    </location>
</feature>
<name>A0A9N9PCF8_9GLOM</name>
<evidence type="ECO:0000313" key="3">
    <source>
        <dbReference type="Proteomes" id="UP000789405"/>
    </source>
</evidence>
<sequence>FQMEEDFPENVSEISQFNKTSGKRKAGETNLRRVLVNKGGHPRDPVWEDFEVGKSDALHCKGEVPDDIRHYYLIQ</sequence>
<feature type="non-terminal residue" evidence="2">
    <location>
        <position position="75"/>
    </location>
</feature>
<protein>
    <submittedName>
        <fullName evidence="2">23147_t:CDS:1</fullName>
    </submittedName>
</protein>
<dbReference type="Proteomes" id="UP000789405">
    <property type="component" value="Unassembled WGS sequence"/>
</dbReference>
<dbReference type="EMBL" id="CAJVPY010072039">
    <property type="protein sequence ID" value="CAG8828805.1"/>
    <property type="molecule type" value="Genomic_DNA"/>
</dbReference>
<feature type="non-terminal residue" evidence="2">
    <location>
        <position position="1"/>
    </location>
</feature>
<gene>
    <name evidence="2" type="ORF">DERYTH_LOCUS28560</name>
</gene>
<dbReference type="OrthoDB" id="2416422at2759"/>
<accession>A0A9N9PCF8</accession>
<evidence type="ECO:0000313" key="2">
    <source>
        <dbReference type="EMBL" id="CAG8828805.1"/>
    </source>
</evidence>
<dbReference type="AlphaFoldDB" id="A0A9N9PCF8"/>